<accession>A0A5B6VBI6</accession>
<evidence type="ECO:0000313" key="3">
    <source>
        <dbReference type="Proteomes" id="UP000325315"/>
    </source>
</evidence>
<protein>
    <submittedName>
        <fullName evidence="2">RNA-directed DNA polymerase-like protein</fullName>
    </submittedName>
</protein>
<dbReference type="InterPro" id="IPR041577">
    <property type="entry name" value="RT_RNaseH_2"/>
</dbReference>
<comment type="caution">
    <text evidence="2">The sequence shown here is derived from an EMBL/GenBank/DDBJ whole genome shotgun (WGS) entry which is preliminary data.</text>
</comment>
<proteinExistence type="predicted"/>
<dbReference type="SUPFAM" id="SSF56672">
    <property type="entry name" value="DNA/RNA polymerases"/>
    <property type="match status" value="1"/>
</dbReference>
<dbReference type="Gene3D" id="3.30.70.270">
    <property type="match status" value="3"/>
</dbReference>
<reference evidence="3" key="1">
    <citation type="journal article" date="2019" name="Plant Biotechnol. J.">
        <title>Genome sequencing of the Australian wild diploid species Gossypium australe highlights disease resistance and delayed gland morphogenesis.</title>
        <authorList>
            <person name="Cai Y."/>
            <person name="Cai X."/>
            <person name="Wang Q."/>
            <person name="Wang P."/>
            <person name="Zhang Y."/>
            <person name="Cai C."/>
            <person name="Xu Y."/>
            <person name="Wang K."/>
            <person name="Zhou Z."/>
            <person name="Wang C."/>
            <person name="Geng S."/>
            <person name="Li B."/>
            <person name="Dong Q."/>
            <person name="Hou Y."/>
            <person name="Wang H."/>
            <person name="Ai P."/>
            <person name="Liu Z."/>
            <person name="Yi F."/>
            <person name="Sun M."/>
            <person name="An G."/>
            <person name="Cheng J."/>
            <person name="Zhang Y."/>
            <person name="Shi Q."/>
            <person name="Xie Y."/>
            <person name="Shi X."/>
            <person name="Chang Y."/>
            <person name="Huang F."/>
            <person name="Chen Y."/>
            <person name="Hong S."/>
            <person name="Mi L."/>
            <person name="Sun Q."/>
            <person name="Zhang L."/>
            <person name="Zhou B."/>
            <person name="Peng R."/>
            <person name="Zhang X."/>
            <person name="Liu F."/>
        </authorList>
    </citation>
    <scope>NUCLEOTIDE SEQUENCE [LARGE SCALE GENOMIC DNA]</scope>
    <source>
        <strain evidence="3">cv. PA1801</strain>
    </source>
</reference>
<dbReference type="AlphaFoldDB" id="A0A5B6VBI6"/>
<dbReference type="OrthoDB" id="1667550at2759"/>
<dbReference type="GO" id="GO:0003964">
    <property type="term" value="F:RNA-directed DNA polymerase activity"/>
    <property type="evidence" value="ECO:0007669"/>
    <property type="project" value="UniProtKB-KW"/>
</dbReference>
<keyword evidence="3" id="KW-1185">Reference proteome</keyword>
<keyword evidence="2" id="KW-0808">Transferase</keyword>
<dbReference type="InterPro" id="IPR053134">
    <property type="entry name" value="RNA-dir_DNA_polymerase"/>
</dbReference>
<evidence type="ECO:0000259" key="1">
    <source>
        <dbReference type="Pfam" id="PF17919"/>
    </source>
</evidence>
<dbReference type="Pfam" id="PF17919">
    <property type="entry name" value="RT_RNaseH_2"/>
    <property type="match status" value="1"/>
</dbReference>
<dbReference type="Gene3D" id="3.10.10.10">
    <property type="entry name" value="HIV Type 1 Reverse Transcriptase, subunit A, domain 1"/>
    <property type="match status" value="1"/>
</dbReference>
<keyword evidence="2" id="KW-0548">Nucleotidyltransferase</keyword>
<feature type="domain" description="Reverse transcriptase/retrotransposon-derived protein RNase H-like" evidence="1">
    <location>
        <begin position="120"/>
        <end position="163"/>
    </location>
</feature>
<dbReference type="InterPro" id="IPR043502">
    <property type="entry name" value="DNA/RNA_pol_sf"/>
</dbReference>
<sequence length="181" mass="20943">MRVKDCDIPKTAFQTRYGHYEFLVMSFGLTNAPTAFMDLMNMTLREKQLYAKFSKCEFWLWEVRFLRHVVPVKGIRLDLSKIFAIINWKAPKNVYEVRSFLGLETSLMTKLLQKNVQFVWSGECQQGFDQLKKMFTEAPVLTQPESGKEFVVYSDASLSGLRCTDASRKSNSLFFSSVETS</sequence>
<dbReference type="InterPro" id="IPR043128">
    <property type="entry name" value="Rev_trsase/Diguanyl_cyclase"/>
</dbReference>
<keyword evidence="2" id="KW-0695">RNA-directed DNA polymerase</keyword>
<gene>
    <name evidence="2" type="ORF">EPI10_001517</name>
</gene>
<evidence type="ECO:0000313" key="2">
    <source>
        <dbReference type="EMBL" id="KAA3466424.1"/>
    </source>
</evidence>
<name>A0A5B6VBI6_9ROSI</name>
<dbReference type="EMBL" id="SMMG02000007">
    <property type="protein sequence ID" value="KAA3466424.1"/>
    <property type="molecule type" value="Genomic_DNA"/>
</dbReference>
<dbReference type="PANTHER" id="PTHR24559">
    <property type="entry name" value="TRANSPOSON TY3-I GAG-POL POLYPROTEIN"/>
    <property type="match status" value="1"/>
</dbReference>
<dbReference type="PANTHER" id="PTHR24559:SF444">
    <property type="entry name" value="REVERSE TRANSCRIPTASE DOMAIN-CONTAINING PROTEIN"/>
    <property type="match status" value="1"/>
</dbReference>
<organism evidence="2 3">
    <name type="scientific">Gossypium australe</name>
    <dbReference type="NCBI Taxonomy" id="47621"/>
    <lineage>
        <taxon>Eukaryota</taxon>
        <taxon>Viridiplantae</taxon>
        <taxon>Streptophyta</taxon>
        <taxon>Embryophyta</taxon>
        <taxon>Tracheophyta</taxon>
        <taxon>Spermatophyta</taxon>
        <taxon>Magnoliopsida</taxon>
        <taxon>eudicotyledons</taxon>
        <taxon>Gunneridae</taxon>
        <taxon>Pentapetalae</taxon>
        <taxon>rosids</taxon>
        <taxon>malvids</taxon>
        <taxon>Malvales</taxon>
        <taxon>Malvaceae</taxon>
        <taxon>Malvoideae</taxon>
        <taxon>Gossypium</taxon>
    </lineage>
</organism>
<dbReference type="Proteomes" id="UP000325315">
    <property type="component" value="Unassembled WGS sequence"/>
</dbReference>